<dbReference type="InterPro" id="IPR050644">
    <property type="entry name" value="PG_Glycine_Bridge_Synth"/>
</dbReference>
<evidence type="ECO:0000313" key="2">
    <source>
        <dbReference type="EMBL" id="HDS62635.1"/>
    </source>
</evidence>
<protein>
    <submittedName>
        <fullName evidence="2">GNAT family N-acetyltransferase</fullName>
    </submittedName>
</protein>
<sequence length="325" mass="37062">MRVEWDDQVSKKRWASIVRSSENAYFFHTPAWAEILQQTFGHTIATRIYEVDGAEVLIPMVEKRTALFRAYASVPHGYGAVFGAEALSPDTLSRIFRSMVGGRSVGFALHLPPGATIPVNGDRMIRRNSNAWTSAHLLFLDRPCEDLHAGVHREIRRQVRTAEKRSVVVEHPDGIEAYRAFYSLYEQRSREWGYRAPEYPWTLFEHLCRCGAPHVRLRMAEQEGTPVGGLITLEYGDTVFCWGLAVPMAYRHFYPTHLMFFDLIEDACERGFSCINFGASGPLSGVRTFKERFGAREVPTEDYHVLSGIGNLWWPLRGYPLSPFL</sequence>
<dbReference type="Proteomes" id="UP000885648">
    <property type="component" value="Unassembled WGS sequence"/>
</dbReference>
<dbReference type="InterPro" id="IPR016181">
    <property type="entry name" value="Acyl_CoA_acyltransferase"/>
</dbReference>
<dbReference type="Gene3D" id="3.40.630.30">
    <property type="match status" value="1"/>
</dbReference>
<dbReference type="PANTHER" id="PTHR36174">
    <property type="entry name" value="LIPID II:GLYCINE GLYCYLTRANSFERASE"/>
    <property type="match status" value="1"/>
</dbReference>
<accession>A0A831LNV3</accession>
<gene>
    <name evidence="2" type="ORF">ENN52_00595</name>
</gene>
<proteinExistence type="predicted"/>
<dbReference type="Pfam" id="PF13480">
    <property type="entry name" value="Acetyltransf_6"/>
    <property type="match status" value="1"/>
</dbReference>
<comment type="caution">
    <text evidence="2">The sequence shown here is derived from an EMBL/GenBank/DDBJ whole genome shotgun (WGS) entry which is preliminary data.</text>
</comment>
<reference evidence="2" key="1">
    <citation type="journal article" date="2020" name="mSystems">
        <title>Genome- and Community-Level Interaction Insights into Carbon Utilization and Element Cycling Functions of Hydrothermarchaeota in Hydrothermal Sediment.</title>
        <authorList>
            <person name="Zhou Z."/>
            <person name="Liu Y."/>
            <person name="Xu W."/>
            <person name="Pan J."/>
            <person name="Luo Z.H."/>
            <person name="Li M."/>
        </authorList>
    </citation>
    <scope>NUCLEOTIDE SEQUENCE</scope>
    <source>
        <strain evidence="2">SpSt-1183</strain>
    </source>
</reference>
<name>A0A831LNV3_9EURY</name>
<dbReference type="EMBL" id="DSBY01000030">
    <property type="protein sequence ID" value="HDS62635.1"/>
    <property type="molecule type" value="Genomic_DNA"/>
</dbReference>
<dbReference type="PANTHER" id="PTHR36174:SF1">
    <property type="entry name" value="LIPID II:GLYCINE GLYCYLTRANSFERASE"/>
    <property type="match status" value="1"/>
</dbReference>
<dbReference type="InterPro" id="IPR038740">
    <property type="entry name" value="BioF2-like_GNAT_dom"/>
</dbReference>
<evidence type="ECO:0000259" key="1">
    <source>
        <dbReference type="Pfam" id="PF13480"/>
    </source>
</evidence>
<feature type="domain" description="BioF2-like acetyltransferase" evidence="1">
    <location>
        <begin position="152"/>
        <end position="279"/>
    </location>
</feature>
<dbReference type="SUPFAM" id="SSF55729">
    <property type="entry name" value="Acyl-CoA N-acyltransferases (Nat)"/>
    <property type="match status" value="1"/>
</dbReference>
<organism evidence="2">
    <name type="scientific">Methanofollis liminatans</name>
    <dbReference type="NCBI Taxonomy" id="2201"/>
    <lineage>
        <taxon>Archaea</taxon>
        <taxon>Methanobacteriati</taxon>
        <taxon>Methanobacteriota</taxon>
        <taxon>Stenosarchaea group</taxon>
        <taxon>Methanomicrobia</taxon>
        <taxon>Methanomicrobiales</taxon>
        <taxon>Methanomicrobiaceae</taxon>
        <taxon>Methanofollis</taxon>
    </lineage>
</organism>
<dbReference type="AlphaFoldDB" id="A0A831LNV3"/>